<feature type="coiled-coil region" evidence="1">
    <location>
        <begin position="110"/>
        <end position="148"/>
    </location>
</feature>
<evidence type="ECO:0000313" key="4">
    <source>
        <dbReference type="Proteomes" id="UP001634393"/>
    </source>
</evidence>
<dbReference type="Proteomes" id="UP001634393">
    <property type="component" value="Unassembled WGS sequence"/>
</dbReference>
<accession>A0ABD3TFE1</accession>
<name>A0ABD3TFE1_9LAMI</name>
<feature type="region of interest" description="Disordered" evidence="2">
    <location>
        <begin position="26"/>
        <end position="107"/>
    </location>
</feature>
<protein>
    <recommendedName>
        <fullName evidence="5">BZIP domain-containing protein</fullName>
    </recommendedName>
</protein>
<organism evidence="3 4">
    <name type="scientific">Penstemon smallii</name>
    <dbReference type="NCBI Taxonomy" id="265156"/>
    <lineage>
        <taxon>Eukaryota</taxon>
        <taxon>Viridiplantae</taxon>
        <taxon>Streptophyta</taxon>
        <taxon>Embryophyta</taxon>
        <taxon>Tracheophyta</taxon>
        <taxon>Spermatophyta</taxon>
        <taxon>Magnoliopsida</taxon>
        <taxon>eudicotyledons</taxon>
        <taxon>Gunneridae</taxon>
        <taxon>Pentapetalae</taxon>
        <taxon>asterids</taxon>
        <taxon>lamiids</taxon>
        <taxon>Lamiales</taxon>
        <taxon>Plantaginaceae</taxon>
        <taxon>Cheloneae</taxon>
        <taxon>Penstemon</taxon>
    </lineage>
</organism>
<evidence type="ECO:0000313" key="3">
    <source>
        <dbReference type="EMBL" id="KAL3835497.1"/>
    </source>
</evidence>
<keyword evidence="1" id="KW-0175">Coiled coil</keyword>
<evidence type="ECO:0000256" key="1">
    <source>
        <dbReference type="SAM" id="Coils"/>
    </source>
</evidence>
<sequence>MSGADEEWVKSAMKDDTMAAELLVHLHRTSPPLKPLEWSVRQRRSNPKKPSHRGSPTTPLSWSGATSLSGGSGGVGIEESSRPSPLKLSNTTRSKFNVDSEKTAFKRSRKKKTLSELKEEENLLIKERRDLKREIASLRLNLEKESDTNVSLKKMKLELQPHLDKGTTYVPEESISGQLLGKIPSIIPQIVSGNYNTLQPSIASNGDVPSDPPFVLPDLNLPFEDSSSDVICGVS</sequence>
<comment type="caution">
    <text evidence="3">The sequence shown here is derived from an EMBL/GenBank/DDBJ whole genome shotgun (WGS) entry which is preliminary data.</text>
</comment>
<dbReference type="EMBL" id="JBJXBP010000004">
    <property type="protein sequence ID" value="KAL3835497.1"/>
    <property type="molecule type" value="Genomic_DNA"/>
</dbReference>
<dbReference type="CDD" id="cd14686">
    <property type="entry name" value="bZIP"/>
    <property type="match status" value="1"/>
</dbReference>
<gene>
    <name evidence="3" type="ORF">ACJIZ3_010233</name>
</gene>
<dbReference type="AlphaFoldDB" id="A0ABD3TFE1"/>
<evidence type="ECO:0000256" key="2">
    <source>
        <dbReference type="SAM" id="MobiDB-lite"/>
    </source>
</evidence>
<dbReference type="PANTHER" id="PTHR35099">
    <property type="entry name" value="OS02G0182700 PROTEIN"/>
    <property type="match status" value="1"/>
</dbReference>
<feature type="compositionally biased region" description="Basic residues" evidence="2">
    <location>
        <begin position="41"/>
        <end position="52"/>
    </location>
</feature>
<dbReference type="PANTHER" id="PTHR35099:SF2">
    <property type="entry name" value="OS02G0182700 PROTEIN"/>
    <property type="match status" value="1"/>
</dbReference>
<proteinExistence type="predicted"/>
<evidence type="ECO:0008006" key="5">
    <source>
        <dbReference type="Google" id="ProtNLM"/>
    </source>
</evidence>
<keyword evidence="4" id="KW-1185">Reference proteome</keyword>
<reference evidence="3 4" key="1">
    <citation type="submission" date="2024-12" db="EMBL/GenBank/DDBJ databases">
        <title>The unique morphological basis and parallel evolutionary history of personate flowers in Penstemon.</title>
        <authorList>
            <person name="Depatie T.H."/>
            <person name="Wessinger C.A."/>
        </authorList>
    </citation>
    <scope>NUCLEOTIDE SEQUENCE [LARGE SCALE GENOMIC DNA]</scope>
    <source>
        <strain evidence="3">WTNN_2</strain>
        <tissue evidence="3">Leaf</tissue>
    </source>
</reference>